<keyword evidence="2" id="KW-1185">Reference proteome</keyword>
<sequence>MMSNIAMFANDIEESNWKMLENHSYLKSNITIEQKQVKMFQQIRNIGDELKQLEKFVISYDDFYSATTSVIKGKEPLISNLATNMLDIDDNYERLQDYSEEGRYFESTTTIDFAEVAISHQPTSTKMISNKIHQQVIPKMKYVHGGGLLKLITDNMPDTSGSRNQLLSDLFDKIAFIEMKGYAIIRFSYVILELYGQRNYTNERELASNNFRKNLNELYQATIGKSTNLSRSDSLEDDEDYVTIAVYAQNIIKSGWKTVENHSDLISNITKEQKQATTSQKIRKIAQKLWQLEQTVSSKSFDIFGEVLKLNGKYLGNESIFLDFHSNIEHIDRGFEWILEYTEDENYISLINFVEEAISSKPDSVKMIMEKIHCHINPNIAHESGDDLLKLLPEY</sequence>
<accession>A0AAW1MGK1</accession>
<evidence type="ECO:0000313" key="1">
    <source>
        <dbReference type="EMBL" id="KAK9746502.1"/>
    </source>
</evidence>
<reference evidence="1 2" key="1">
    <citation type="journal article" date="2024" name="BMC Genomics">
        <title>De novo assembly and annotation of Popillia japonica's genome with initial clues to its potential as an invasive pest.</title>
        <authorList>
            <person name="Cucini C."/>
            <person name="Boschi S."/>
            <person name="Funari R."/>
            <person name="Cardaioli E."/>
            <person name="Iannotti N."/>
            <person name="Marturano G."/>
            <person name="Paoli F."/>
            <person name="Bruttini M."/>
            <person name="Carapelli A."/>
            <person name="Frati F."/>
            <person name="Nardi F."/>
        </authorList>
    </citation>
    <scope>NUCLEOTIDE SEQUENCE [LARGE SCALE GENOMIC DNA]</scope>
    <source>
        <strain evidence="1">DMR45628</strain>
    </source>
</reference>
<name>A0AAW1MGK1_POPJA</name>
<dbReference type="EMBL" id="JASPKY010000039">
    <property type="protein sequence ID" value="KAK9746502.1"/>
    <property type="molecule type" value="Genomic_DNA"/>
</dbReference>
<dbReference type="Pfam" id="PF16061">
    <property type="entry name" value="DUF4803"/>
    <property type="match status" value="1"/>
</dbReference>
<comment type="caution">
    <text evidence="1">The sequence shown here is derived from an EMBL/GenBank/DDBJ whole genome shotgun (WGS) entry which is preliminary data.</text>
</comment>
<protein>
    <submittedName>
        <fullName evidence="1">Uncharacterized protein</fullName>
    </submittedName>
</protein>
<dbReference type="InterPro" id="IPR032062">
    <property type="entry name" value="DUF4803"/>
</dbReference>
<evidence type="ECO:0000313" key="2">
    <source>
        <dbReference type="Proteomes" id="UP001458880"/>
    </source>
</evidence>
<proteinExistence type="predicted"/>
<gene>
    <name evidence="1" type="ORF">QE152_g6083</name>
</gene>
<dbReference type="Proteomes" id="UP001458880">
    <property type="component" value="Unassembled WGS sequence"/>
</dbReference>
<dbReference type="PANTHER" id="PTHR47890">
    <property type="entry name" value="LD24308P"/>
    <property type="match status" value="1"/>
</dbReference>
<dbReference type="AlphaFoldDB" id="A0AAW1MGK1"/>
<organism evidence="1 2">
    <name type="scientific">Popillia japonica</name>
    <name type="common">Japanese beetle</name>
    <dbReference type="NCBI Taxonomy" id="7064"/>
    <lineage>
        <taxon>Eukaryota</taxon>
        <taxon>Metazoa</taxon>
        <taxon>Ecdysozoa</taxon>
        <taxon>Arthropoda</taxon>
        <taxon>Hexapoda</taxon>
        <taxon>Insecta</taxon>
        <taxon>Pterygota</taxon>
        <taxon>Neoptera</taxon>
        <taxon>Endopterygota</taxon>
        <taxon>Coleoptera</taxon>
        <taxon>Polyphaga</taxon>
        <taxon>Scarabaeiformia</taxon>
        <taxon>Scarabaeidae</taxon>
        <taxon>Rutelinae</taxon>
        <taxon>Popillia</taxon>
    </lineage>
</organism>
<dbReference type="PANTHER" id="PTHR47890:SF1">
    <property type="entry name" value="LD24308P"/>
    <property type="match status" value="1"/>
</dbReference>